<feature type="compositionally biased region" description="Polar residues" evidence="1">
    <location>
        <begin position="98"/>
        <end position="121"/>
    </location>
</feature>
<dbReference type="Proteomes" id="UP001501218">
    <property type="component" value="Unassembled WGS sequence"/>
</dbReference>
<evidence type="ECO:0000313" key="2">
    <source>
        <dbReference type="EMBL" id="GAA2356165.1"/>
    </source>
</evidence>
<feature type="compositionally biased region" description="Low complexity" evidence="1">
    <location>
        <begin position="224"/>
        <end position="261"/>
    </location>
</feature>
<feature type="compositionally biased region" description="Low complexity" evidence="1">
    <location>
        <begin position="196"/>
        <end position="208"/>
    </location>
</feature>
<feature type="compositionally biased region" description="Low complexity" evidence="1">
    <location>
        <begin position="271"/>
        <end position="282"/>
    </location>
</feature>
<sequence>MLEMCYASSAKEYRKQMGGAPDATSIPTPTDEGVQKWDKVAQAFDQMNDDIASALRAAEAAHTGAAADAANASIGEIKPIVDAAAQTSRQVKDALVEQDTNQHSTFQSLPNQGDTLPSGQQAILDPPQKGWVEDWGLDSNPVTGWMSDYEDRQQAYMDTNTQANQAMERYSTQTEANIGRLPEFQPVDQAPPPGAQQPVGVTPTSGSYTSGGSGSDYGGAAYSGAAPAGTSSASAAPAGAPTAGAGALGSSSPAPAGTSSAWAQTPGGTGVLPPGVVRGPDGALYRKNPQTGTWERQVNGRWISAGSNPGGRKNSGGNGGAAAPLAGRGGGFAGRGIGEPGMGGARGFGEPGAGGRAGAGALGAGQAGAPGAAGARGANGMGAGAGAAGRGTGAQGEEEAEPERPSWLIEEEDVWTNDMQRTAPPVFGDVASDR</sequence>
<keyword evidence="3" id="KW-1185">Reference proteome</keyword>
<proteinExistence type="predicted"/>
<feature type="compositionally biased region" description="Gly residues" evidence="1">
    <location>
        <begin position="377"/>
        <end position="394"/>
    </location>
</feature>
<dbReference type="InterPro" id="IPR038332">
    <property type="entry name" value="PPE_sf"/>
</dbReference>
<feature type="region of interest" description="Disordered" evidence="1">
    <location>
        <begin position="224"/>
        <end position="434"/>
    </location>
</feature>
<comment type="caution">
    <text evidence="2">The sequence shown here is derived from an EMBL/GenBank/DDBJ whole genome shotgun (WGS) entry which is preliminary data.</text>
</comment>
<organism evidence="2 3">
    <name type="scientific">Saccharopolyspora halophila</name>
    <dbReference type="NCBI Taxonomy" id="405551"/>
    <lineage>
        <taxon>Bacteria</taxon>
        <taxon>Bacillati</taxon>
        <taxon>Actinomycetota</taxon>
        <taxon>Actinomycetes</taxon>
        <taxon>Pseudonocardiales</taxon>
        <taxon>Pseudonocardiaceae</taxon>
        <taxon>Saccharopolyspora</taxon>
    </lineage>
</organism>
<evidence type="ECO:0008006" key="4">
    <source>
        <dbReference type="Google" id="ProtNLM"/>
    </source>
</evidence>
<evidence type="ECO:0000313" key="3">
    <source>
        <dbReference type="Proteomes" id="UP001501218"/>
    </source>
</evidence>
<gene>
    <name evidence="2" type="ORF">GCM10009854_37830</name>
</gene>
<evidence type="ECO:0000256" key="1">
    <source>
        <dbReference type="SAM" id="MobiDB-lite"/>
    </source>
</evidence>
<dbReference type="EMBL" id="BAAARA010000015">
    <property type="protein sequence ID" value="GAA2356165.1"/>
    <property type="molecule type" value="Genomic_DNA"/>
</dbReference>
<name>A0ABP5TMZ9_9PSEU</name>
<protein>
    <recommendedName>
        <fullName evidence="4">PPE domain-containing protein</fullName>
    </recommendedName>
</protein>
<feature type="compositionally biased region" description="Gly residues" evidence="1">
    <location>
        <begin position="327"/>
        <end position="368"/>
    </location>
</feature>
<accession>A0ABP5TMZ9</accession>
<reference evidence="3" key="1">
    <citation type="journal article" date="2019" name="Int. J. Syst. Evol. Microbiol.">
        <title>The Global Catalogue of Microorganisms (GCM) 10K type strain sequencing project: providing services to taxonomists for standard genome sequencing and annotation.</title>
        <authorList>
            <consortium name="The Broad Institute Genomics Platform"/>
            <consortium name="The Broad Institute Genome Sequencing Center for Infectious Disease"/>
            <person name="Wu L."/>
            <person name="Ma J."/>
        </authorList>
    </citation>
    <scope>NUCLEOTIDE SEQUENCE [LARGE SCALE GENOMIC DNA]</scope>
    <source>
        <strain evidence="3">JCM 16221</strain>
    </source>
</reference>
<dbReference type="Gene3D" id="1.20.1260.20">
    <property type="entry name" value="PPE superfamily"/>
    <property type="match status" value="1"/>
</dbReference>
<feature type="region of interest" description="Disordered" evidence="1">
    <location>
        <begin position="183"/>
        <end position="212"/>
    </location>
</feature>
<feature type="region of interest" description="Disordered" evidence="1">
    <location>
        <begin position="97"/>
        <end position="121"/>
    </location>
</feature>